<dbReference type="Proteomes" id="UP000507140">
    <property type="component" value="Unassembled WGS sequence"/>
</dbReference>
<keyword evidence="3" id="KW-1185">Reference proteome</keyword>
<feature type="transmembrane region" description="Helical" evidence="1">
    <location>
        <begin position="42"/>
        <end position="63"/>
    </location>
</feature>
<evidence type="ECO:0000313" key="2">
    <source>
        <dbReference type="EMBL" id="CAB3922247.1"/>
    </source>
</evidence>
<evidence type="ECO:0000313" key="3">
    <source>
        <dbReference type="Proteomes" id="UP000507140"/>
    </source>
</evidence>
<reference evidence="2 3" key="1">
    <citation type="submission" date="2020-04" db="EMBL/GenBank/DDBJ databases">
        <authorList>
            <person name="De Canck E."/>
        </authorList>
    </citation>
    <scope>NUCLEOTIDE SEQUENCE [LARGE SCALE GENOMIC DNA]</scope>
    <source>
        <strain evidence="2 3">LMG 3415</strain>
    </source>
</reference>
<protein>
    <submittedName>
        <fullName evidence="2">Uncharacterized protein</fullName>
    </submittedName>
</protein>
<keyword evidence="1" id="KW-0472">Membrane</keyword>
<accession>A0ABM8LMB0</accession>
<dbReference type="EMBL" id="CADIKR010000010">
    <property type="protein sequence ID" value="CAB3922247.1"/>
    <property type="molecule type" value="Genomic_DNA"/>
</dbReference>
<keyword evidence="1" id="KW-1133">Transmembrane helix</keyword>
<evidence type="ECO:0000256" key="1">
    <source>
        <dbReference type="SAM" id="Phobius"/>
    </source>
</evidence>
<comment type="caution">
    <text evidence="2">The sequence shown here is derived from an EMBL/GenBank/DDBJ whole genome shotgun (WGS) entry which is preliminary data.</text>
</comment>
<sequence length="218" mass="23961">MAVRRPDGLTPWEGWDTIRARRVRVARQGGKMSLWVDLQTVGAAWASAIATAGATGTALWLALSDRRQRQAERKALLALIASGVAVYFEELRLELVTALKSLDKGLSMNDHGHLTEFLTVVAKNVRSLNVSVLTSHELGILAGLPDNGGEKTYAALACLRSVQEGLARRMEIVTDAHEEAGVMVKYWRTQLEWAQGLIEDAQAICARYGTLRIIRPKT</sequence>
<keyword evidence="1" id="KW-0812">Transmembrane</keyword>
<gene>
    <name evidence="2" type="ORF">LMG3415_05648</name>
</gene>
<name>A0ABM8LMB0_9BURK</name>
<proteinExistence type="predicted"/>
<organism evidence="2 3">
    <name type="scientific">Achromobacter mucicolens</name>
    <dbReference type="NCBI Taxonomy" id="1389922"/>
    <lineage>
        <taxon>Bacteria</taxon>
        <taxon>Pseudomonadati</taxon>
        <taxon>Pseudomonadota</taxon>
        <taxon>Betaproteobacteria</taxon>
        <taxon>Burkholderiales</taxon>
        <taxon>Alcaligenaceae</taxon>
        <taxon>Achromobacter</taxon>
    </lineage>
</organism>